<dbReference type="RefSeq" id="WP_158203163.1">
    <property type="nucleotide sequence ID" value="NZ_WSZK01000007.1"/>
</dbReference>
<dbReference type="AlphaFoldDB" id="A0A6B0GF29"/>
<dbReference type="EMBL" id="WSZK01000007">
    <property type="protein sequence ID" value="MWG33432.1"/>
    <property type="molecule type" value="Genomic_DNA"/>
</dbReference>
<dbReference type="InterPro" id="IPR029069">
    <property type="entry name" value="HotDog_dom_sf"/>
</dbReference>
<dbReference type="GO" id="GO:0047617">
    <property type="term" value="F:fatty acyl-CoA hydrolase activity"/>
    <property type="evidence" value="ECO:0007669"/>
    <property type="project" value="TreeGrafter"/>
</dbReference>
<dbReference type="Gene3D" id="3.10.129.10">
    <property type="entry name" value="Hotdog Thioesterase"/>
    <property type="match status" value="1"/>
</dbReference>
<accession>A0A6B0GF29</accession>
<sequence length="133" mass="14685">MTFQTTIPVRFRDIDPLGHVNNAVYVTYLEATRTAFYESVLEMSMLDIDTVLAHVEVDFVRPIAGEASVVVDLSVGELGRSSVPMEYVIHDGDSDRPFAAARSVQVFVDVETGTSRPLPDWYREALESASGDS</sequence>
<evidence type="ECO:0000313" key="1">
    <source>
        <dbReference type="EMBL" id="MWG33432.1"/>
    </source>
</evidence>
<dbReference type="OrthoDB" id="56956at2157"/>
<gene>
    <name evidence="1" type="ORF">GQS65_02825</name>
</gene>
<keyword evidence="2" id="KW-1185">Reference proteome</keyword>
<reference evidence="1 2" key="1">
    <citation type="submission" date="2019-12" db="EMBL/GenBank/DDBJ databases">
        <title>Halocatena pleomorpha gen. nov. sp. nov., an extremely halophilic archaeon of family Halobacteriaceae isolated from saltpan soil.</title>
        <authorList>
            <person name="Pal Y."/>
            <person name="Verma A."/>
            <person name="Krishnamurthi S."/>
            <person name="Kumar P."/>
        </authorList>
    </citation>
    <scope>NUCLEOTIDE SEQUENCE [LARGE SCALE GENOMIC DNA]</scope>
    <source>
        <strain evidence="1 2">JCM 16495</strain>
    </source>
</reference>
<comment type="caution">
    <text evidence="1">The sequence shown here is derived from an EMBL/GenBank/DDBJ whole genome shotgun (WGS) entry which is preliminary data.</text>
</comment>
<dbReference type="Proteomes" id="UP000451471">
    <property type="component" value="Unassembled WGS sequence"/>
</dbReference>
<proteinExistence type="predicted"/>
<evidence type="ECO:0000313" key="2">
    <source>
        <dbReference type="Proteomes" id="UP000451471"/>
    </source>
</evidence>
<name>A0A6B0GF29_9EURY</name>
<dbReference type="PANTHER" id="PTHR31793:SF24">
    <property type="entry name" value="LONG-CHAIN ACYL-COA THIOESTERASE FADM"/>
    <property type="match status" value="1"/>
</dbReference>
<dbReference type="CDD" id="cd00586">
    <property type="entry name" value="4HBT"/>
    <property type="match status" value="1"/>
</dbReference>
<dbReference type="InterPro" id="IPR050563">
    <property type="entry name" value="4-hydroxybenzoyl-CoA_TE"/>
</dbReference>
<dbReference type="PANTHER" id="PTHR31793">
    <property type="entry name" value="4-HYDROXYBENZOYL-COA THIOESTERASE FAMILY MEMBER"/>
    <property type="match status" value="1"/>
</dbReference>
<dbReference type="SUPFAM" id="SSF54637">
    <property type="entry name" value="Thioesterase/thiol ester dehydrase-isomerase"/>
    <property type="match status" value="1"/>
</dbReference>
<protein>
    <submittedName>
        <fullName evidence="1">Acyl-CoA thioesterase</fullName>
    </submittedName>
</protein>
<dbReference type="Pfam" id="PF13279">
    <property type="entry name" value="4HBT_2"/>
    <property type="match status" value="1"/>
</dbReference>
<organism evidence="1 2">
    <name type="scientific">Halomarina oriensis</name>
    <dbReference type="NCBI Taxonomy" id="671145"/>
    <lineage>
        <taxon>Archaea</taxon>
        <taxon>Methanobacteriati</taxon>
        <taxon>Methanobacteriota</taxon>
        <taxon>Stenosarchaea group</taxon>
        <taxon>Halobacteria</taxon>
        <taxon>Halobacteriales</taxon>
        <taxon>Natronomonadaceae</taxon>
        <taxon>Halomarina</taxon>
    </lineage>
</organism>